<proteinExistence type="predicted"/>
<keyword evidence="3" id="KW-1185">Reference proteome</keyword>
<comment type="caution">
    <text evidence="2">The sequence shown here is derived from an EMBL/GenBank/DDBJ whole genome shotgun (WGS) entry which is preliminary data.</text>
</comment>
<accession>A0ABQ7E9B5</accession>
<reference evidence="2 3" key="1">
    <citation type="journal article" date="2020" name="BMC Genomics">
        <title>Intraspecific diversification of the crop wild relative Brassica cretica Lam. using demographic model selection.</title>
        <authorList>
            <person name="Kioukis A."/>
            <person name="Michalopoulou V.A."/>
            <person name="Briers L."/>
            <person name="Pirintsos S."/>
            <person name="Studholme D.J."/>
            <person name="Pavlidis P."/>
            <person name="Sarris P.F."/>
        </authorList>
    </citation>
    <scope>NUCLEOTIDE SEQUENCE [LARGE SCALE GENOMIC DNA]</scope>
    <source>
        <strain evidence="3">cv. PFS-1207/04</strain>
    </source>
</reference>
<evidence type="ECO:0000313" key="3">
    <source>
        <dbReference type="Proteomes" id="UP000266723"/>
    </source>
</evidence>
<dbReference type="Proteomes" id="UP000266723">
    <property type="component" value="Unassembled WGS sequence"/>
</dbReference>
<evidence type="ECO:0000313" key="2">
    <source>
        <dbReference type="EMBL" id="KAF3593145.1"/>
    </source>
</evidence>
<feature type="compositionally biased region" description="Polar residues" evidence="1">
    <location>
        <begin position="44"/>
        <end position="65"/>
    </location>
</feature>
<sequence length="65" mass="7259">MDKEKSPAVEQQVHLQDGIPSYNIQCGILFDISQQQQQQPRRPMSSSGQKESVTSPDLESPSTKD</sequence>
<organism evidence="2 3">
    <name type="scientific">Brassica cretica</name>
    <name type="common">Mustard</name>
    <dbReference type="NCBI Taxonomy" id="69181"/>
    <lineage>
        <taxon>Eukaryota</taxon>
        <taxon>Viridiplantae</taxon>
        <taxon>Streptophyta</taxon>
        <taxon>Embryophyta</taxon>
        <taxon>Tracheophyta</taxon>
        <taxon>Spermatophyta</taxon>
        <taxon>Magnoliopsida</taxon>
        <taxon>eudicotyledons</taxon>
        <taxon>Gunneridae</taxon>
        <taxon>Pentapetalae</taxon>
        <taxon>rosids</taxon>
        <taxon>malvids</taxon>
        <taxon>Brassicales</taxon>
        <taxon>Brassicaceae</taxon>
        <taxon>Brassiceae</taxon>
        <taxon>Brassica</taxon>
    </lineage>
</organism>
<evidence type="ECO:0000256" key="1">
    <source>
        <dbReference type="SAM" id="MobiDB-lite"/>
    </source>
</evidence>
<dbReference type="EMBL" id="QGKV02000299">
    <property type="protein sequence ID" value="KAF3593145.1"/>
    <property type="molecule type" value="Genomic_DNA"/>
</dbReference>
<protein>
    <submittedName>
        <fullName evidence="2">Uncharacterized protein</fullName>
    </submittedName>
</protein>
<gene>
    <name evidence="2" type="ORF">DY000_02026638</name>
</gene>
<name>A0ABQ7E9B5_BRACR</name>
<feature type="region of interest" description="Disordered" evidence="1">
    <location>
        <begin position="31"/>
        <end position="65"/>
    </location>
</feature>